<name>A0A6J6EU57_9ZZZZ</name>
<sequence length="203" mass="21567">MKLVLASASPARAMLMRNAGLRFEVLVSHVDEEAIQAAKPELTPAELVVELAQAKAQAVAAQVSDALVIAADSMFLFDGSLYGKPLDPEVARERLSRMQSKFGELITGHAVIDTNTGICYSAVASAIVQFSGMSETEISAYLASKEPLHVAGNFTLDGLGAAFIEQVSGDPAAVVGLSLNTLRKLINSHGYEYTQLWQLGSNN</sequence>
<dbReference type="PANTHER" id="PTHR43213">
    <property type="entry name" value="BIFUNCTIONAL DTTP/UTP PYROPHOSPHATASE/METHYLTRANSFERASE PROTEIN-RELATED"/>
    <property type="match status" value="1"/>
</dbReference>
<dbReference type="Gene3D" id="3.90.950.10">
    <property type="match status" value="1"/>
</dbReference>
<dbReference type="InterPro" id="IPR029001">
    <property type="entry name" value="ITPase-like_fam"/>
</dbReference>
<protein>
    <submittedName>
        <fullName evidence="3">Unannotated protein</fullName>
    </submittedName>
</protein>
<gene>
    <name evidence="3" type="ORF">UFOPK1726_00712</name>
</gene>
<dbReference type="GO" id="GO:0047429">
    <property type="term" value="F:nucleoside triphosphate diphosphatase activity"/>
    <property type="evidence" value="ECO:0007669"/>
    <property type="project" value="InterPro"/>
</dbReference>
<dbReference type="Pfam" id="PF02545">
    <property type="entry name" value="Maf"/>
    <property type="match status" value="1"/>
</dbReference>
<proteinExistence type="inferred from homology"/>
<dbReference type="SUPFAM" id="SSF52972">
    <property type="entry name" value="ITPase-like"/>
    <property type="match status" value="1"/>
</dbReference>
<evidence type="ECO:0000256" key="2">
    <source>
        <dbReference type="ARBA" id="ARBA00022801"/>
    </source>
</evidence>
<organism evidence="3">
    <name type="scientific">freshwater metagenome</name>
    <dbReference type="NCBI Taxonomy" id="449393"/>
    <lineage>
        <taxon>unclassified sequences</taxon>
        <taxon>metagenomes</taxon>
        <taxon>ecological metagenomes</taxon>
    </lineage>
</organism>
<dbReference type="AlphaFoldDB" id="A0A6J6EU57"/>
<dbReference type="HAMAP" id="MF_00528">
    <property type="entry name" value="Maf"/>
    <property type="match status" value="1"/>
</dbReference>
<reference evidence="3" key="1">
    <citation type="submission" date="2020-05" db="EMBL/GenBank/DDBJ databases">
        <authorList>
            <person name="Chiriac C."/>
            <person name="Salcher M."/>
            <person name="Ghai R."/>
            <person name="Kavagutti S V."/>
        </authorList>
    </citation>
    <scope>NUCLEOTIDE SEQUENCE</scope>
</reference>
<dbReference type="EMBL" id="CAEZTT010000075">
    <property type="protein sequence ID" value="CAB4578213.1"/>
    <property type="molecule type" value="Genomic_DNA"/>
</dbReference>
<evidence type="ECO:0000313" key="3">
    <source>
        <dbReference type="EMBL" id="CAB4578213.1"/>
    </source>
</evidence>
<dbReference type="CDD" id="cd00555">
    <property type="entry name" value="Maf"/>
    <property type="match status" value="1"/>
</dbReference>
<dbReference type="InterPro" id="IPR003697">
    <property type="entry name" value="Maf-like"/>
</dbReference>
<dbReference type="PIRSF" id="PIRSF006305">
    <property type="entry name" value="Maf"/>
    <property type="match status" value="1"/>
</dbReference>
<dbReference type="NCBIfam" id="TIGR00172">
    <property type="entry name" value="maf"/>
    <property type="match status" value="1"/>
</dbReference>
<evidence type="ECO:0000256" key="1">
    <source>
        <dbReference type="ARBA" id="ARBA00001968"/>
    </source>
</evidence>
<keyword evidence="2" id="KW-0378">Hydrolase</keyword>
<dbReference type="PANTHER" id="PTHR43213:SF5">
    <property type="entry name" value="BIFUNCTIONAL DTTP_UTP PYROPHOSPHATASE_METHYLTRANSFERASE PROTEIN-RELATED"/>
    <property type="match status" value="1"/>
</dbReference>
<comment type="cofactor">
    <cofactor evidence="1">
        <name>a divalent metal cation</name>
        <dbReference type="ChEBI" id="CHEBI:60240"/>
    </cofactor>
</comment>
<accession>A0A6J6EU57</accession>